<comment type="subcellular location">
    <subcellularLocation>
        <location evidence="1">Secreted</location>
    </subcellularLocation>
</comment>
<dbReference type="GO" id="GO:0006508">
    <property type="term" value="P:proteolysis"/>
    <property type="evidence" value="ECO:0007669"/>
    <property type="project" value="InterPro"/>
</dbReference>
<organism evidence="5 6">
    <name type="scientific">Erythrobacter longus</name>
    <dbReference type="NCBI Taxonomy" id="1044"/>
    <lineage>
        <taxon>Bacteria</taxon>
        <taxon>Pseudomonadati</taxon>
        <taxon>Pseudomonadota</taxon>
        <taxon>Alphaproteobacteria</taxon>
        <taxon>Sphingomonadales</taxon>
        <taxon>Erythrobacteraceae</taxon>
        <taxon>Erythrobacter/Porphyrobacter group</taxon>
        <taxon>Erythrobacter</taxon>
    </lineage>
</organism>
<name>A0A074M327_ERYLO</name>
<dbReference type="InterPro" id="IPR013858">
    <property type="entry name" value="Peptidase_M10B_C"/>
</dbReference>
<dbReference type="Pfam" id="PF08548">
    <property type="entry name" value="Peptidase_M10_C"/>
    <property type="match status" value="1"/>
</dbReference>
<dbReference type="STRING" id="1044.EH31_06485"/>
<protein>
    <recommendedName>
        <fullName evidence="4">Peptidase metallopeptidase domain-containing protein</fullName>
    </recommendedName>
</protein>
<keyword evidence="2" id="KW-0964">Secreted</keyword>
<accession>A0A074M327</accession>
<comment type="caution">
    <text evidence="5">The sequence shown here is derived from an EMBL/GenBank/DDBJ whole genome shotgun (WGS) entry which is preliminary data.</text>
</comment>
<dbReference type="EMBL" id="JMIW01000011">
    <property type="protein sequence ID" value="KEO87709.1"/>
    <property type="molecule type" value="Genomic_DNA"/>
</dbReference>
<keyword evidence="3" id="KW-0677">Repeat</keyword>
<dbReference type="GO" id="GO:0005615">
    <property type="term" value="C:extracellular space"/>
    <property type="evidence" value="ECO:0007669"/>
    <property type="project" value="InterPro"/>
</dbReference>
<dbReference type="SMART" id="SM00235">
    <property type="entry name" value="ZnMc"/>
    <property type="match status" value="1"/>
</dbReference>
<evidence type="ECO:0000313" key="5">
    <source>
        <dbReference type="EMBL" id="KEO87709.1"/>
    </source>
</evidence>
<evidence type="ECO:0000256" key="3">
    <source>
        <dbReference type="ARBA" id="ARBA00022737"/>
    </source>
</evidence>
<evidence type="ECO:0000256" key="2">
    <source>
        <dbReference type="ARBA" id="ARBA00022525"/>
    </source>
</evidence>
<evidence type="ECO:0000313" key="6">
    <source>
        <dbReference type="Proteomes" id="UP000027647"/>
    </source>
</evidence>
<evidence type="ECO:0000256" key="1">
    <source>
        <dbReference type="ARBA" id="ARBA00004613"/>
    </source>
</evidence>
<dbReference type="AlphaFoldDB" id="A0A074M327"/>
<keyword evidence="6" id="KW-1185">Reference proteome</keyword>
<dbReference type="eggNOG" id="COG4932">
    <property type="taxonomic scope" value="Bacteria"/>
</dbReference>
<dbReference type="Gene3D" id="2.150.10.10">
    <property type="entry name" value="Serralysin-like metalloprotease, C-terminal"/>
    <property type="match status" value="1"/>
</dbReference>
<dbReference type="CDD" id="cd04277">
    <property type="entry name" value="ZnMc_serralysin_like"/>
    <property type="match status" value="1"/>
</dbReference>
<gene>
    <name evidence="5" type="ORF">EH31_06485</name>
</gene>
<dbReference type="SUPFAM" id="SSF51120">
    <property type="entry name" value="beta-Roll"/>
    <property type="match status" value="1"/>
</dbReference>
<dbReference type="OrthoDB" id="733404at2"/>
<dbReference type="InterPro" id="IPR007280">
    <property type="entry name" value="Peptidase_C_arc/bac"/>
</dbReference>
<dbReference type="InterPro" id="IPR024079">
    <property type="entry name" value="MetalloPept_cat_dom_sf"/>
</dbReference>
<dbReference type="RefSeq" id="WP_051699385.1">
    <property type="nucleotide sequence ID" value="NZ_JMIW01000011.1"/>
</dbReference>
<dbReference type="Pfam" id="PF10462">
    <property type="entry name" value="Peptidase_M66"/>
    <property type="match status" value="1"/>
</dbReference>
<evidence type="ECO:0000259" key="4">
    <source>
        <dbReference type="SMART" id="SM00235"/>
    </source>
</evidence>
<feature type="domain" description="Peptidase metallopeptidase" evidence="4">
    <location>
        <begin position="322"/>
        <end position="463"/>
    </location>
</feature>
<dbReference type="Proteomes" id="UP000027647">
    <property type="component" value="Unassembled WGS sequence"/>
</dbReference>
<dbReference type="SUPFAM" id="SSF55486">
    <property type="entry name" value="Metalloproteases ('zincins'), catalytic domain"/>
    <property type="match status" value="1"/>
</dbReference>
<dbReference type="Gene3D" id="2.60.120.380">
    <property type="match status" value="2"/>
</dbReference>
<reference evidence="5 6" key="1">
    <citation type="submission" date="2014-04" db="EMBL/GenBank/DDBJ databases">
        <title>A comprehensive comparison of genomes of Erythrobacter spp. strains.</title>
        <authorList>
            <person name="Zheng Q."/>
        </authorList>
    </citation>
    <scope>NUCLEOTIDE SEQUENCE [LARGE SCALE GENOMIC DNA]</scope>
    <source>
        <strain evidence="5 6">DSM 6997</strain>
    </source>
</reference>
<dbReference type="InterPro" id="IPR011049">
    <property type="entry name" value="Serralysin-like_metalloprot_C"/>
</dbReference>
<dbReference type="GO" id="GO:0008237">
    <property type="term" value="F:metallopeptidase activity"/>
    <property type="evidence" value="ECO:0007669"/>
    <property type="project" value="InterPro"/>
</dbReference>
<dbReference type="GO" id="GO:0005509">
    <property type="term" value="F:calcium ion binding"/>
    <property type="evidence" value="ECO:0007669"/>
    <property type="project" value="InterPro"/>
</dbReference>
<dbReference type="InterPro" id="IPR006026">
    <property type="entry name" value="Peptidase_Metallo"/>
</dbReference>
<dbReference type="Gene3D" id="3.40.390.10">
    <property type="entry name" value="Collagenase (Catalytic Domain)"/>
    <property type="match status" value="1"/>
</dbReference>
<dbReference type="InterPro" id="IPR034033">
    <property type="entry name" value="Serralysin-like"/>
</dbReference>
<dbReference type="GO" id="GO:0008270">
    <property type="term" value="F:zinc ion binding"/>
    <property type="evidence" value="ECO:0007669"/>
    <property type="project" value="InterPro"/>
</dbReference>
<dbReference type="Pfam" id="PF04151">
    <property type="entry name" value="PPC"/>
    <property type="match status" value="2"/>
</dbReference>
<proteinExistence type="predicted"/>
<sequence>MTFQTFDHDRPALSETPRDTFAPDLPVGEFYKGGLHDGHCACLACHQKEDDATGIEAVPVPGSAQDTGSSTATQGEVSPGAFVIDQIETAGDSDWFSINLLAGETYTFTVYLLAGGLRDSILNLRDDQGTIIRTNDDANIDQNLLYSEITFTASEAGTYFLDVSGFGSATGGYVLSSSRPVDDAVGASVATSGDLVIDAAATAGALEQTGDRDWYAVNLVAGETYFFETFNTGGANDVDTTLSLRNASGNVLAYNDDSTGTYSQIRFTATQTGTFYLDVGGWADGEQGDYQVSAVIAPPLQELTNDGIAEWLLYGPTLNEGNIRRWDATQGDTLTVNLTSLTAAGQLLARESLKLWTDVTGINFVEVGTGAQITFQDTEEGAFARSTFSGGIITSATVNVSTAWLASQGTTLDSYSFQTYIHEVGHALGLRHPGNYNGDGSYSQDAQFLNDSWATTVMSYFSQTENTFFADQSFDRRFAVTPMSADIVAAQVAYGASTDTRTGDTTYGVGNNSGRATFGVGDAATNNAGQLLAFTIVDNGGEDTLNYSSFSASQEINLNAEAFSSVGGSTGNMSIARGTVIENAISGSGSDTLIGNDVANKLTGGRGNDTLDGGSNVDVAIVSGNMANYTVTQTSLGVFRVVGADGTDTLTNVEFLQFDDQTMRLLRGTGVSVNFETADPSVYQNAMNNILDFGGNSLGGNGNWLRIGAADVNGDGDIDQILVNDSIARFATVGTAPDGLVYFDDNSWAGETRVAGIYIDPLVQSGDVERFSPNDSQQRFQNDLAIENINRVLGGDDYDGDGLQDVYFALNDGTAYLRAVMEADGNIRYANYQSQAQVIEFLNANGFGEETYGDWFTNGSSQEPQNGKGLAQDDPVVEPFALNPAQPFGLPDAGLPGLTLAQLYIGAGLPSIEENALEFYG</sequence>